<keyword evidence="3" id="KW-1185">Reference proteome</keyword>
<dbReference type="PANTHER" id="PTHR36842">
    <property type="entry name" value="PROTEIN TOLB HOMOLOG"/>
    <property type="match status" value="1"/>
</dbReference>
<dbReference type="InterPro" id="IPR013783">
    <property type="entry name" value="Ig-like_fold"/>
</dbReference>
<evidence type="ECO:0000259" key="1">
    <source>
        <dbReference type="PROSITE" id="PS50093"/>
    </source>
</evidence>
<dbReference type="InterPro" id="IPR035986">
    <property type="entry name" value="PKD_dom_sf"/>
</dbReference>
<dbReference type="Gene3D" id="2.60.40.10">
    <property type="entry name" value="Immunoglobulins"/>
    <property type="match status" value="1"/>
</dbReference>
<dbReference type="EMBL" id="FOUJ01000002">
    <property type="protein sequence ID" value="SFM41835.1"/>
    <property type="molecule type" value="Genomic_DNA"/>
</dbReference>
<dbReference type="PROSITE" id="PS50093">
    <property type="entry name" value="PKD"/>
    <property type="match status" value="1"/>
</dbReference>
<feature type="domain" description="PKD" evidence="1">
    <location>
        <begin position="48"/>
        <end position="111"/>
    </location>
</feature>
<dbReference type="SUPFAM" id="SSF49299">
    <property type="entry name" value="PKD domain"/>
    <property type="match status" value="1"/>
</dbReference>
<dbReference type="InterPro" id="IPR000601">
    <property type="entry name" value="PKD_dom"/>
</dbReference>
<dbReference type="Proteomes" id="UP000198535">
    <property type="component" value="Unassembled WGS sequence"/>
</dbReference>
<feature type="non-terminal residue" evidence="2">
    <location>
        <position position="112"/>
    </location>
</feature>
<protein>
    <submittedName>
        <fullName evidence="2">PKD domain-containing protein</fullName>
    </submittedName>
</protein>
<dbReference type="AlphaFoldDB" id="A0A1I4QQ22"/>
<reference evidence="3" key="1">
    <citation type="submission" date="2016-10" db="EMBL/GenBank/DDBJ databases">
        <authorList>
            <person name="Varghese N."/>
            <person name="Submissions S."/>
        </authorList>
    </citation>
    <scope>NUCLEOTIDE SEQUENCE [LARGE SCALE GENOMIC DNA]</scope>
    <source>
        <strain evidence="3">Mob M</strain>
    </source>
</reference>
<proteinExistence type="predicted"/>
<evidence type="ECO:0000313" key="3">
    <source>
        <dbReference type="Proteomes" id="UP000198535"/>
    </source>
</evidence>
<accession>A0A1I4QQ22</accession>
<gene>
    <name evidence="2" type="ORF">SAMN04488696_1125</name>
</gene>
<dbReference type="Pfam" id="PF18911">
    <property type="entry name" value="PKD_4"/>
    <property type="match status" value="1"/>
</dbReference>
<dbReference type="STRING" id="487685.SAMN04488696_1125"/>
<dbReference type="OrthoDB" id="137612at2157"/>
<sequence length="112" mass="11910">MRNKFKLILIAFSLLFLCSTIASAANVTADFSANVTSGDEPLTVQFTDASTNATEWAWDFDNDGTNDSAASDPIYTYSSAGTYTVVLTAINGTESDVQTKTNYITVNSVAAS</sequence>
<dbReference type="FunFam" id="2.60.40.10:FF:000270">
    <property type="entry name" value="Cell surface protein"/>
    <property type="match status" value="1"/>
</dbReference>
<dbReference type="CDD" id="cd00146">
    <property type="entry name" value="PKD"/>
    <property type="match status" value="1"/>
</dbReference>
<evidence type="ECO:0000313" key="2">
    <source>
        <dbReference type="EMBL" id="SFM41835.1"/>
    </source>
</evidence>
<dbReference type="InterPro" id="IPR022409">
    <property type="entry name" value="PKD/Chitinase_dom"/>
</dbReference>
<dbReference type="PANTHER" id="PTHR36842:SF1">
    <property type="entry name" value="PROTEIN TOLB"/>
    <property type="match status" value="1"/>
</dbReference>
<dbReference type="RefSeq" id="WP_177187985.1">
    <property type="nucleotide sequence ID" value="NZ_FOUJ01000002.1"/>
</dbReference>
<organism evidence="2 3">
    <name type="scientific">Methanolobus profundi</name>
    <dbReference type="NCBI Taxonomy" id="487685"/>
    <lineage>
        <taxon>Archaea</taxon>
        <taxon>Methanobacteriati</taxon>
        <taxon>Methanobacteriota</taxon>
        <taxon>Stenosarchaea group</taxon>
        <taxon>Methanomicrobia</taxon>
        <taxon>Methanosarcinales</taxon>
        <taxon>Methanosarcinaceae</taxon>
        <taxon>Methanolobus</taxon>
    </lineage>
</organism>
<name>A0A1I4QQ22_9EURY</name>
<dbReference type="SMART" id="SM00089">
    <property type="entry name" value="PKD"/>
    <property type="match status" value="1"/>
</dbReference>